<protein>
    <submittedName>
        <fullName evidence="1">Uncharacterized protein</fullName>
    </submittedName>
</protein>
<evidence type="ECO:0000313" key="2">
    <source>
        <dbReference type="Proteomes" id="UP001066276"/>
    </source>
</evidence>
<proteinExistence type="predicted"/>
<keyword evidence="2" id="KW-1185">Reference proteome</keyword>
<sequence>MKNGSLFAEDWSPAKTSTVGFLTPPAAFTGPKGFSAVPHAKKVAMRLVLPLPKFPRRGMCDAARRLLRSSRAAQAQFAASKSSSADMRLSTLIQPLTGAQGREKYIKKSSSAGELR</sequence>
<evidence type="ECO:0000313" key="1">
    <source>
        <dbReference type="EMBL" id="KAJ1180338.1"/>
    </source>
</evidence>
<reference evidence="1" key="1">
    <citation type="journal article" date="2022" name="bioRxiv">
        <title>Sequencing and chromosome-scale assembly of the giantPleurodeles waltlgenome.</title>
        <authorList>
            <person name="Brown T."/>
            <person name="Elewa A."/>
            <person name="Iarovenko S."/>
            <person name="Subramanian E."/>
            <person name="Araus A.J."/>
            <person name="Petzold A."/>
            <person name="Susuki M."/>
            <person name="Suzuki K.-i.T."/>
            <person name="Hayashi T."/>
            <person name="Toyoda A."/>
            <person name="Oliveira C."/>
            <person name="Osipova E."/>
            <person name="Leigh N.D."/>
            <person name="Simon A."/>
            <person name="Yun M.H."/>
        </authorList>
    </citation>
    <scope>NUCLEOTIDE SEQUENCE</scope>
    <source>
        <strain evidence="1">20211129_DDA</strain>
        <tissue evidence="1">Liver</tissue>
    </source>
</reference>
<dbReference type="Proteomes" id="UP001066276">
    <property type="component" value="Chromosome 3_2"/>
</dbReference>
<dbReference type="AlphaFoldDB" id="A0AAV7TXH0"/>
<name>A0AAV7TXH0_PLEWA</name>
<comment type="caution">
    <text evidence="1">The sequence shown here is derived from an EMBL/GenBank/DDBJ whole genome shotgun (WGS) entry which is preliminary data.</text>
</comment>
<dbReference type="EMBL" id="JANPWB010000006">
    <property type="protein sequence ID" value="KAJ1180338.1"/>
    <property type="molecule type" value="Genomic_DNA"/>
</dbReference>
<accession>A0AAV7TXH0</accession>
<gene>
    <name evidence="1" type="ORF">NDU88_005560</name>
</gene>
<organism evidence="1 2">
    <name type="scientific">Pleurodeles waltl</name>
    <name type="common">Iberian ribbed newt</name>
    <dbReference type="NCBI Taxonomy" id="8319"/>
    <lineage>
        <taxon>Eukaryota</taxon>
        <taxon>Metazoa</taxon>
        <taxon>Chordata</taxon>
        <taxon>Craniata</taxon>
        <taxon>Vertebrata</taxon>
        <taxon>Euteleostomi</taxon>
        <taxon>Amphibia</taxon>
        <taxon>Batrachia</taxon>
        <taxon>Caudata</taxon>
        <taxon>Salamandroidea</taxon>
        <taxon>Salamandridae</taxon>
        <taxon>Pleurodelinae</taxon>
        <taxon>Pleurodeles</taxon>
    </lineage>
</organism>